<dbReference type="EMBL" id="NJBO01000026">
    <property type="protein sequence ID" value="TKJ38481.1"/>
    <property type="molecule type" value="Genomic_DNA"/>
</dbReference>
<reference evidence="3 4" key="1">
    <citation type="submission" date="2017-06" db="EMBL/GenBank/DDBJ databases">
        <title>Novel microbial phyla capable of carbon fixation and sulfur reduction in deep-sea sediments.</title>
        <authorList>
            <person name="Huang J."/>
            <person name="Baker B."/>
            <person name="Wang Y."/>
        </authorList>
    </citation>
    <scope>NUCLEOTIDE SEQUENCE [LARGE SCALE GENOMIC DNA]</scope>
    <source>
        <strain evidence="3">B3_TA06</strain>
    </source>
</reference>
<accession>A0A532UU80</accession>
<feature type="chain" id="PRO_5021859402" description="TonB-dependent receptor plug domain-containing protein" evidence="2">
    <location>
        <begin position="22"/>
        <end position="125"/>
    </location>
</feature>
<name>A0A532UU80_UNCT6</name>
<keyword evidence="2" id="KW-0732">Signal</keyword>
<proteinExistence type="predicted"/>
<feature type="region of interest" description="Disordered" evidence="1">
    <location>
        <begin position="26"/>
        <end position="54"/>
    </location>
</feature>
<evidence type="ECO:0008006" key="5">
    <source>
        <dbReference type="Google" id="ProtNLM"/>
    </source>
</evidence>
<evidence type="ECO:0000256" key="1">
    <source>
        <dbReference type="SAM" id="MobiDB-lite"/>
    </source>
</evidence>
<gene>
    <name evidence="3" type="ORF">CEE36_10585</name>
</gene>
<evidence type="ECO:0000313" key="3">
    <source>
        <dbReference type="EMBL" id="TKJ38481.1"/>
    </source>
</evidence>
<dbReference type="AlphaFoldDB" id="A0A532UU80"/>
<evidence type="ECO:0000256" key="2">
    <source>
        <dbReference type="SAM" id="SignalP"/>
    </source>
</evidence>
<sequence length="125" mass="13431">MKFVTLLSAILMVICVSLAQAQTATTETLPDISLEEEPSDGSDSLPKGPYLHPDSVGKVVEVTDELKNKSQTILHIVSVEESPPIIEEDPSTGITITGEEIEHMPVDNIEQVLENLVPGVVNTSP</sequence>
<evidence type="ECO:0000313" key="4">
    <source>
        <dbReference type="Proteomes" id="UP000317778"/>
    </source>
</evidence>
<organism evidence="3 4">
    <name type="scientific">candidate division TA06 bacterium B3_TA06</name>
    <dbReference type="NCBI Taxonomy" id="2012487"/>
    <lineage>
        <taxon>Bacteria</taxon>
        <taxon>Bacteria division TA06</taxon>
    </lineage>
</organism>
<protein>
    <recommendedName>
        <fullName evidence="5">TonB-dependent receptor plug domain-containing protein</fullName>
    </recommendedName>
</protein>
<comment type="caution">
    <text evidence="3">The sequence shown here is derived from an EMBL/GenBank/DDBJ whole genome shotgun (WGS) entry which is preliminary data.</text>
</comment>
<feature type="signal peptide" evidence="2">
    <location>
        <begin position="1"/>
        <end position="21"/>
    </location>
</feature>
<dbReference type="Proteomes" id="UP000317778">
    <property type="component" value="Unassembled WGS sequence"/>
</dbReference>